<evidence type="ECO:0000313" key="6">
    <source>
        <dbReference type="Proteomes" id="UP000234845"/>
    </source>
</evidence>
<feature type="domain" description="HTH araC/xylS-type" evidence="4">
    <location>
        <begin position="228"/>
        <end position="327"/>
    </location>
</feature>
<dbReference type="RefSeq" id="WP_101519737.1">
    <property type="nucleotide sequence ID" value="NZ_PKLZ01000001.1"/>
</dbReference>
<protein>
    <recommendedName>
        <fullName evidence="4">HTH araC/xylS-type domain-containing protein</fullName>
    </recommendedName>
</protein>
<dbReference type="Proteomes" id="UP000234845">
    <property type="component" value="Unassembled WGS sequence"/>
</dbReference>
<evidence type="ECO:0000256" key="1">
    <source>
        <dbReference type="ARBA" id="ARBA00023015"/>
    </source>
</evidence>
<dbReference type="PANTHER" id="PTHR46796:SF12">
    <property type="entry name" value="HTH-TYPE DNA-BINDING TRANSCRIPTIONAL ACTIVATOR EUTR"/>
    <property type="match status" value="1"/>
</dbReference>
<reference evidence="6" key="1">
    <citation type="submission" date="2017-11" db="EMBL/GenBank/DDBJ databases">
        <title>The draft genome sequence of Chromatocurvus sp. F02.</title>
        <authorList>
            <person name="Du Z.-J."/>
            <person name="Chang Y.-Q."/>
        </authorList>
    </citation>
    <scope>NUCLEOTIDE SEQUENCE [LARGE SCALE GENOMIC DNA]</scope>
    <source>
        <strain evidence="6">F02</strain>
    </source>
</reference>
<dbReference type="OrthoDB" id="6003540at2"/>
<dbReference type="Gene3D" id="1.10.10.60">
    <property type="entry name" value="Homeodomain-like"/>
    <property type="match status" value="1"/>
</dbReference>
<dbReference type="SUPFAM" id="SSF46689">
    <property type="entry name" value="Homeodomain-like"/>
    <property type="match status" value="2"/>
</dbReference>
<keyword evidence="3" id="KW-0804">Transcription</keyword>
<gene>
    <name evidence="5" type="ORF">CWI75_01755</name>
</gene>
<keyword evidence="6" id="KW-1185">Reference proteome</keyword>
<keyword evidence="2" id="KW-0238">DNA-binding</keyword>
<evidence type="ECO:0000256" key="3">
    <source>
        <dbReference type="ARBA" id="ARBA00023163"/>
    </source>
</evidence>
<proteinExistence type="predicted"/>
<dbReference type="PANTHER" id="PTHR46796">
    <property type="entry name" value="HTH-TYPE TRANSCRIPTIONAL ACTIVATOR RHAS-RELATED"/>
    <property type="match status" value="1"/>
</dbReference>
<keyword evidence="1" id="KW-0805">Transcription regulation</keyword>
<dbReference type="InterPro" id="IPR009057">
    <property type="entry name" value="Homeodomain-like_sf"/>
</dbReference>
<name>A0A2N5Y6U1_9GAMM</name>
<dbReference type="PROSITE" id="PS01124">
    <property type="entry name" value="HTH_ARAC_FAMILY_2"/>
    <property type="match status" value="1"/>
</dbReference>
<evidence type="ECO:0000256" key="2">
    <source>
        <dbReference type="ARBA" id="ARBA00023125"/>
    </source>
</evidence>
<dbReference type="InterPro" id="IPR050204">
    <property type="entry name" value="AraC_XylS_family_regulators"/>
</dbReference>
<dbReference type="InterPro" id="IPR035418">
    <property type="entry name" value="AraC-bd_2"/>
</dbReference>
<dbReference type="EMBL" id="PKLZ01000001">
    <property type="protein sequence ID" value="PLW84101.1"/>
    <property type="molecule type" value="Genomic_DNA"/>
</dbReference>
<evidence type="ECO:0000259" key="4">
    <source>
        <dbReference type="PROSITE" id="PS01124"/>
    </source>
</evidence>
<dbReference type="GO" id="GO:0003700">
    <property type="term" value="F:DNA-binding transcription factor activity"/>
    <property type="evidence" value="ECO:0007669"/>
    <property type="project" value="InterPro"/>
</dbReference>
<organism evidence="5 6">
    <name type="scientific">Kineobactrum sediminis</name>
    <dbReference type="NCBI Taxonomy" id="1905677"/>
    <lineage>
        <taxon>Bacteria</taxon>
        <taxon>Pseudomonadati</taxon>
        <taxon>Pseudomonadota</taxon>
        <taxon>Gammaproteobacteria</taxon>
        <taxon>Cellvibrionales</taxon>
        <taxon>Halieaceae</taxon>
        <taxon>Kineobactrum</taxon>
    </lineage>
</organism>
<comment type="caution">
    <text evidence="5">The sequence shown here is derived from an EMBL/GenBank/DDBJ whole genome shotgun (WGS) entry which is preliminary data.</text>
</comment>
<dbReference type="InterPro" id="IPR018060">
    <property type="entry name" value="HTH_AraC"/>
</dbReference>
<dbReference type="GO" id="GO:0043565">
    <property type="term" value="F:sequence-specific DNA binding"/>
    <property type="evidence" value="ECO:0007669"/>
    <property type="project" value="InterPro"/>
</dbReference>
<evidence type="ECO:0000313" key="5">
    <source>
        <dbReference type="EMBL" id="PLW84101.1"/>
    </source>
</evidence>
<dbReference type="SMART" id="SM00342">
    <property type="entry name" value="HTH_ARAC"/>
    <property type="match status" value="1"/>
</dbReference>
<dbReference type="AlphaFoldDB" id="A0A2N5Y6U1"/>
<sequence length="328" mass="37972">MEEIADQTRLIRRPEYRLFQTSDLDEARSRVSQVYCDHRLSSRSGKVDAFLYHMPFRGISFNYMQYGTESCIEPGYLKDFYLIQLPLQGRAHIESGGQVIESDPSRASVINPSAFTKMVWSHDCRQFTVQITKDRLERIAASCLGMPVQGALVFDTAMENGNAQHASWWRHLLSFICEYSQECSFYRNTEILETELDNIIRALLYSLNHNYTAPLLNDTQTVRPRHVRLAMDYIHGHISENLSMETLVELTGVSERRLYEGFRQFQNISPMRYVQQTRLQAVRSALQTCRDTSVTQIATEYGFTQLGRFAALYRQVYGELPSETVARR</sequence>
<dbReference type="Pfam" id="PF14525">
    <property type="entry name" value="AraC_binding_2"/>
    <property type="match status" value="1"/>
</dbReference>
<dbReference type="InterPro" id="IPR018062">
    <property type="entry name" value="HTH_AraC-typ_CS"/>
</dbReference>
<accession>A0A2N5Y6U1</accession>
<dbReference type="PROSITE" id="PS00041">
    <property type="entry name" value="HTH_ARAC_FAMILY_1"/>
    <property type="match status" value="1"/>
</dbReference>
<dbReference type="Pfam" id="PF12833">
    <property type="entry name" value="HTH_18"/>
    <property type="match status" value="1"/>
</dbReference>